<geneLocation type="plasmid" evidence="1 2">
    <name>pPDG4</name>
</geneLocation>
<evidence type="ECO:0000313" key="1">
    <source>
        <dbReference type="EMBL" id="AII11411.1"/>
    </source>
</evidence>
<evidence type="ECO:0000313" key="2">
    <source>
        <dbReference type="Proteomes" id="UP000028488"/>
    </source>
</evidence>
<name>A0A076F085_RHOOP</name>
<reference evidence="1 2" key="1">
    <citation type="submission" date="2014-07" db="EMBL/GenBank/DDBJ databases">
        <title>Genome Sequence of Rhodococcus opacus Strain R7, a Biodegrader of Mono- and Polycyclic Aromatic Hydrocarbons.</title>
        <authorList>
            <person name="Di Gennaro P."/>
            <person name="Zampolli J."/>
            <person name="Presti I."/>
            <person name="Cappelletti M."/>
            <person name="D'Ursi P."/>
            <person name="Orro A."/>
            <person name="Mezzelani A."/>
            <person name="Milanesi L."/>
        </authorList>
    </citation>
    <scope>NUCLEOTIDE SEQUENCE [LARGE SCALE GENOMIC DNA]</scope>
    <source>
        <strain evidence="1 2">R7</strain>
        <plasmid evidence="1">pPDG4</plasmid>
    </source>
</reference>
<keyword evidence="1" id="KW-0614">Plasmid</keyword>
<protein>
    <submittedName>
        <fullName evidence="1">Uncharacterized protein</fullName>
    </submittedName>
</protein>
<dbReference type="EMBL" id="CP008951">
    <property type="protein sequence ID" value="AII11411.1"/>
    <property type="molecule type" value="Genomic_DNA"/>
</dbReference>
<accession>A0A076F085</accession>
<dbReference type="RefSeq" id="WP_128644195.1">
    <property type="nucleotide sequence ID" value="NZ_CP008951.1"/>
</dbReference>
<dbReference type="Proteomes" id="UP000028488">
    <property type="component" value="Plasmid pPDG4"/>
</dbReference>
<dbReference type="AlphaFoldDB" id="A0A076F085"/>
<organism evidence="1 2">
    <name type="scientific">Rhodococcus opacus</name>
    <name type="common">Nocardia opaca</name>
    <dbReference type="NCBI Taxonomy" id="37919"/>
    <lineage>
        <taxon>Bacteria</taxon>
        <taxon>Bacillati</taxon>
        <taxon>Actinomycetota</taxon>
        <taxon>Actinomycetes</taxon>
        <taxon>Mycobacteriales</taxon>
        <taxon>Nocardiaceae</taxon>
        <taxon>Rhodococcus</taxon>
    </lineage>
</organism>
<proteinExistence type="predicted"/>
<sequence>MLDPYELTVHTLTLRQLGSAEQLAEINALPVADVETALEKAVADGAVMAARGNYMITPAGREFLDGVYPRAFAGIRSDDAVTAAMDAFETGVNKQVLALTTDWQTVEVDGARVSNDHADADYDAKIIEKLGRVHEKTQKVLRPLADADPLVDRFLDRIGAALIRAEGGETDYVSGVRVDSAHTVWFQMHEHILRLTGRERPE</sequence>
<gene>
    <name evidence="1" type="ORF">EP51_46300</name>
</gene>